<comment type="caution">
    <text evidence="2">The sequence shown here is derived from an EMBL/GenBank/DDBJ whole genome shotgun (WGS) entry which is preliminary data.</text>
</comment>
<keyword evidence="3" id="KW-1185">Reference proteome</keyword>
<dbReference type="EMBL" id="JAGSPD010000005">
    <property type="protein sequence ID" value="MBV7269092.1"/>
    <property type="molecule type" value="Genomic_DNA"/>
</dbReference>
<dbReference type="GO" id="GO:0006508">
    <property type="term" value="P:proteolysis"/>
    <property type="evidence" value="ECO:0007669"/>
    <property type="project" value="InterPro"/>
</dbReference>
<organism evidence="2 3">
    <name type="scientific">Winogradskyella luteola</name>
    <dbReference type="NCBI Taxonomy" id="2828330"/>
    <lineage>
        <taxon>Bacteria</taxon>
        <taxon>Pseudomonadati</taxon>
        <taxon>Bacteroidota</taxon>
        <taxon>Flavobacteriia</taxon>
        <taxon>Flavobacteriales</taxon>
        <taxon>Flavobacteriaceae</taxon>
        <taxon>Winogradskyella</taxon>
    </lineage>
</organism>
<dbReference type="InterPro" id="IPR045175">
    <property type="entry name" value="M28_fam"/>
</dbReference>
<dbReference type="RefSeq" id="WP_218545645.1">
    <property type="nucleotide sequence ID" value="NZ_JAGSPD010000005.1"/>
</dbReference>
<dbReference type="InterPro" id="IPR007484">
    <property type="entry name" value="Peptidase_M28"/>
</dbReference>
<dbReference type="Pfam" id="PF04389">
    <property type="entry name" value="Peptidase_M28"/>
    <property type="match status" value="1"/>
</dbReference>
<feature type="domain" description="PDZ" evidence="1">
    <location>
        <begin position="333"/>
        <end position="405"/>
    </location>
</feature>
<dbReference type="PROSITE" id="PS51257">
    <property type="entry name" value="PROKAR_LIPOPROTEIN"/>
    <property type="match status" value="1"/>
</dbReference>
<protein>
    <submittedName>
        <fullName evidence="2">M28 family peptidase</fullName>
    </submittedName>
</protein>
<dbReference type="Pfam" id="PF13180">
    <property type="entry name" value="PDZ_2"/>
    <property type="match status" value="1"/>
</dbReference>
<dbReference type="PANTHER" id="PTHR12147:SF26">
    <property type="entry name" value="PEPTIDASE M28 DOMAIN-CONTAINING PROTEIN"/>
    <property type="match status" value="1"/>
</dbReference>
<accession>A0A9X1JRY9</accession>
<gene>
    <name evidence="2" type="ORF">KCG49_07825</name>
</gene>
<evidence type="ECO:0000313" key="3">
    <source>
        <dbReference type="Proteomes" id="UP001138894"/>
    </source>
</evidence>
<sequence length="414" mass="45806">MKKLMLLTLLVSFLSCKTEPTVTENKIKEDVAFLSDDKLEGRQTGTEGEVKASEYIIKRFKDIGLQSKGTEGYLQSFSFKPKTDPHKEVEFTTNADSTITGNNVIGFIDNNAKTTVVIGAHYDHLGFGGEGSLYREKNKAVHNGADDNASGVAVMLNLAGRLKIKNDTAEIKDKNNYLFMAFSGEEMGLLGSNYFSKNPTVDAASINYMINMDMVGRMKADSTLAVYGTGTSPIFKQTIKSNNEKFKLIENESGVGPSDHTSFYLIDIPVLHFFTGQHEDYHKPGDDAEKLNYEGMDLISDYIFSIISDLDDNGKLAFRKTKNESEETPRFKVGLGVVPDYLFDGKGMRIDGTRQETPAFNAGLKKGDVVVKLGDSTVTDMMSYMRALSVFDKGDEANITVKRGEETIETKVNF</sequence>
<dbReference type="SMART" id="SM00228">
    <property type="entry name" value="PDZ"/>
    <property type="match status" value="1"/>
</dbReference>
<proteinExistence type="predicted"/>
<name>A0A9X1JRY9_9FLAO</name>
<dbReference type="InterPro" id="IPR001478">
    <property type="entry name" value="PDZ"/>
</dbReference>
<dbReference type="CDD" id="cd05663">
    <property type="entry name" value="M28_like_PA_PDZ_associated"/>
    <property type="match status" value="1"/>
</dbReference>
<dbReference type="Proteomes" id="UP001138894">
    <property type="component" value="Unassembled WGS sequence"/>
</dbReference>
<reference evidence="2" key="1">
    <citation type="submission" date="2021-04" db="EMBL/GenBank/DDBJ databases">
        <authorList>
            <person name="Pira H."/>
            <person name="Risdian C."/>
            <person name="Wink J."/>
        </authorList>
    </citation>
    <scope>NUCLEOTIDE SEQUENCE</scope>
    <source>
        <strain evidence="2">WHY3</strain>
    </source>
</reference>
<dbReference type="PANTHER" id="PTHR12147">
    <property type="entry name" value="METALLOPEPTIDASE M28 FAMILY MEMBER"/>
    <property type="match status" value="1"/>
</dbReference>
<evidence type="ECO:0000313" key="2">
    <source>
        <dbReference type="EMBL" id="MBV7269092.1"/>
    </source>
</evidence>
<dbReference type="AlphaFoldDB" id="A0A9X1JRY9"/>
<dbReference type="GO" id="GO:0008235">
    <property type="term" value="F:metalloexopeptidase activity"/>
    <property type="evidence" value="ECO:0007669"/>
    <property type="project" value="InterPro"/>
</dbReference>
<evidence type="ECO:0000259" key="1">
    <source>
        <dbReference type="SMART" id="SM00228"/>
    </source>
</evidence>